<feature type="domain" description="SnoaL-like" evidence="1">
    <location>
        <begin position="18"/>
        <end position="139"/>
    </location>
</feature>
<dbReference type="RefSeq" id="WP_301191197.1">
    <property type="nucleotide sequence ID" value="NZ_JAPDPJ010000033.1"/>
</dbReference>
<dbReference type="AlphaFoldDB" id="A0AAE3M638"/>
<dbReference type="InterPro" id="IPR011944">
    <property type="entry name" value="Steroid_delta5-4_isomerase"/>
</dbReference>
<dbReference type="NCBIfam" id="TIGR02246">
    <property type="entry name" value="SgcJ/EcaC family oxidoreductase"/>
    <property type="match status" value="1"/>
</dbReference>
<reference evidence="2" key="1">
    <citation type="submission" date="2022-10" db="EMBL/GenBank/DDBJ databases">
        <authorList>
            <person name="Yu W.X."/>
        </authorList>
    </citation>
    <scope>NUCLEOTIDE SEQUENCE</scope>
    <source>
        <strain evidence="2">AAT</strain>
    </source>
</reference>
<accession>A0AAE3M638</accession>
<dbReference type="Pfam" id="PF13474">
    <property type="entry name" value="SnoaL_3"/>
    <property type="match status" value="1"/>
</dbReference>
<evidence type="ECO:0000259" key="1">
    <source>
        <dbReference type="Pfam" id="PF13474"/>
    </source>
</evidence>
<protein>
    <submittedName>
        <fullName evidence="2">Nuclear transport factor 2 family protein</fullName>
    </submittedName>
</protein>
<evidence type="ECO:0000313" key="2">
    <source>
        <dbReference type="EMBL" id="MCW3787632.1"/>
    </source>
</evidence>
<dbReference type="SUPFAM" id="SSF54427">
    <property type="entry name" value="NTF2-like"/>
    <property type="match status" value="1"/>
</dbReference>
<evidence type="ECO:0000313" key="3">
    <source>
        <dbReference type="Proteomes" id="UP001209229"/>
    </source>
</evidence>
<dbReference type="Gene3D" id="3.10.450.50">
    <property type="match status" value="1"/>
</dbReference>
<keyword evidence="3" id="KW-1185">Reference proteome</keyword>
<gene>
    <name evidence="2" type="ORF">OM075_14245</name>
</gene>
<name>A0AAE3M638_9BACT</name>
<dbReference type="EMBL" id="JAPDPJ010000033">
    <property type="protein sequence ID" value="MCW3787632.1"/>
    <property type="molecule type" value="Genomic_DNA"/>
</dbReference>
<proteinExistence type="predicted"/>
<comment type="caution">
    <text evidence="2">The sequence shown here is derived from an EMBL/GenBank/DDBJ whole genome shotgun (WGS) entry which is preliminary data.</text>
</comment>
<dbReference type="InterPro" id="IPR037401">
    <property type="entry name" value="SnoaL-like"/>
</dbReference>
<dbReference type="Proteomes" id="UP001209229">
    <property type="component" value="Unassembled WGS sequence"/>
</dbReference>
<dbReference type="InterPro" id="IPR032710">
    <property type="entry name" value="NTF2-like_dom_sf"/>
</dbReference>
<organism evidence="2 3">
    <name type="scientific">Plebeiibacterium sediminum</name>
    <dbReference type="NCBI Taxonomy" id="2992112"/>
    <lineage>
        <taxon>Bacteria</taxon>
        <taxon>Pseudomonadati</taxon>
        <taxon>Bacteroidota</taxon>
        <taxon>Bacteroidia</taxon>
        <taxon>Marinilabiliales</taxon>
        <taxon>Marinilabiliaceae</taxon>
        <taxon>Plebeiibacterium</taxon>
    </lineage>
</organism>
<sequence>MEHKEVLLDVNNKEPKLILTNMIEAQETGDLELFASCFVHDSKAVNIGTDNDEFWIGWRPFYNYMKKMIQQKKGMKITAKQTHVEVDDECGIAWYSQLIDTCLETKGEPFRLEGFRHTGVMKKIDNQWKIVQSHMSIAYEPQT</sequence>